<sequence>MNTTLEPRTVESFEDLLNATGAPLMEYEERSSFLSKVLTVLLWIPVLVAVALVVIAACFLIWWSIYGDDVIKGSLTLLALLLSGFGPSTGNFQ</sequence>
<feature type="transmembrane region" description="Helical" evidence="1">
    <location>
        <begin position="71"/>
        <end position="92"/>
    </location>
</feature>
<organism evidence="2 3">
    <name type="scientific">Microbacterium phage Schubert</name>
    <dbReference type="NCBI Taxonomy" id="2500787"/>
    <lineage>
        <taxon>Viruses</taxon>
        <taxon>Duplodnaviria</taxon>
        <taxon>Heunggongvirae</taxon>
        <taxon>Uroviricota</taxon>
        <taxon>Caudoviricetes</taxon>
        <taxon>Schubertvirus</taxon>
        <taxon>Schubertvirus schubert</taxon>
    </lineage>
</organism>
<evidence type="ECO:0000313" key="2">
    <source>
        <dbReference type="EMBL" id="AZV01737.1"/>
    </source>
</evidence>
<dbReference type="GeneID" id="55010209"/>
<evidence type="ECO:0000256" key="1">
    <source>
        <dbReference type="SAM" id="Phobius"/>
    </source>
</evidence>
<feature type="transmembrane region" description="Helical" evidence="1">
    <location>
        <begin position="40"/>
        <end position="65"/>
    </location>
</feature>
<protein>
    <submittedName>
        <fullName evidence="2">Membrane protein</fullName>
    </submittedName>
</protein>
<evidence type="ECO:0000313" key="3">
    <source>
        <dbReference type="Proteomes" id="UP000287712"/>
    </source>
</evidence>
<name>A0A3Q9RAS4_9CAUD</name>
<keyword evidence="1" id="KW-1133">Transmembrane helix</keyword>
<dbReference type="KEGG" id="vg:55010209"/>
<reference evidence="2 3" key="1">
    <citation type="submission" date="2018-12" db="EMBL/GenBank/DDBJ databases">
        <authorList>
            <person name="Lauer M.J."/>
            <person name="Adewumi O.M."/>
            <person name="Alachi P."/>
            <person name="Anderson S.J."/>
            <person name="Bakarey A.S."/>
            <person name="Beyer A.R."/>
            <person name="Biederman W.H."/>
            <person name="Bollivar D.W."/>
            <person name="Butela K.A."/>
            <person name="Byrum C.A."/>
            <person name="Caughron J.E."/>
            <person name="Coleman S.T."/>
            <person name="Collins D.P."/>
            <person name="Cresawn S.G."/>
            <person name="Dougan K.E."/>
            <person name="Duffy I."/>
            <person name="Eivazova E.R."/>
            <person name="Engstrom E.M."/>
            <person name="Fallest-Strobl P.C."/>
            <person name="Godde J.S."/>
            <person name="Gogarten J.P."/>
            <person name="Hammer B.W."/>
            <person name="Heller D.M."/>
            <person name="Lee J.S."/>
            <person name="Leonard J.E."/>
            <person name="Long J.A."/>
            <person name="Mastrapaolo M.D."/>
            <person name="Mathur V."/>
            <person name="Mesich B.L."/>
            <person name="Mitchell J.C."/>
            <person name="Moore R."/>
            <person name="Pandey S."/>
            <person name="Pollack M.J."/>
            <person name="Popolizio T.R."/>
            <person name="Porter M.L."/>
            <person name="Reid N.M."/>
            <person name="Salvitti L.R."/>
            <person name="Sayre B.L."/>
            <person name="Schrock T.A."/>
            <person name="Sconiers W.B."/>
            <person name="Sheehy R."/>
            <person name="Shows K.H."/>
            <person name="Sprangers S.A."/>
            <person name="Sprenkle A.B."/>
            <person name="Swerdlow S.J."/>
            <person name="Theoret J.R."/>
            <person name="Thompson K.M."/>
            <person name="Tibbetts T.J."/>
            <person name="Tigges M."/>
            <person name="Van A.R."/>
            <person name="Washington J.M."/>
            <person name="Windsor E.J."/>
            <person name="Wingfield D.L."/>
            <person name="Yoon E.J."/>
            <person name="Garlena R.A."/>
            <person name="Russell D.A."/>
            <person name="Pope W.H."/>
            <person name="Jacobs-Sera D."/>
            <person name="Hatfull G.F."/>
        </authorList>
    </citation>
    <scope>NUCLEOTIDE SEQUENCE [LARGE SCALE GENOMIC DNA]</scope>
</reference>
<keyword evidence="1" id="KW-0812">Transmembrane</keyword>
<keyword evidence="3" id="KW-1185">Reference proteome</keyword>
<proteinExistence type="predicted"/>
<dbReference type="RefSeq" id="YP_009818862.1">
    <property type="nucleotide sequence ID" value="NC_048144.1"/>
</dbReference>
<keyword evidence="1" id="KW-0472">Membrane</keyword>
<gene>
    <name evidence="2" type="primary">30</name>
    <name evidence="2" type="ORF">SEA_SCHUBERT_30</name>
</gene>
<dbReference type="EMBL" id="MK308637">
    <property type="protein sequence ID" value="AZV01737.1"/>
    <property type="molecule type" value="Genomic_DNA"/>
</dbReference>
<dbReference type="Proteomes" id="UP000287712">
    <property type="component" value="Segment"/>
</dbReference>
<accession>A0A3Q9RAS4</accession>